<feature type="transmembrane region" description="Helical" evidence="6">
    <location>
        <begin position="120"/>
        <end position="140"/>
    </location>
</feature>
<feature type="transmembrane region" description="Helical" evidence="6">
    <location>
        <begin position="305"/>
        <end position="326"/>
    </location>
</feature>
<gene>
    <name evidence="7" type="ORF">BL240_03895</name>
</gene>
<dbReference type="Proteomes" id="UP000185146">
    <property type="component" value="Chromosome"/>
</dbReference>
<evidence type="ECO:0000256" key="6">
    <source>
        <dbReference type="SAM" id="Phobius"/>
    </source>
</evidence>
<keyword evidence="4 6" id="KW-1133">Transmembrane helix</keyword>
<reference evidence="7 8" key="1">
    <citation type="submission" date="2016-12" db="EMBL/GenBank/DDBJ databases">
        <title>Draft Genome Sequence of Mercury Resistant Pseudomonas DRA525.</title>
        <authorList>
            <person name="Drace K.M."/>
        </authorList>
    </citation>
    <scope>NUCLEOTIDE SEQUENCE [LARGE SCALE GENOMIC DNA]</scope>
    <source>
        <strain evidence="7 8">DRA525</strain>
    </source>
</reference>
<evidence type="ECO:0000313" key="7">
    <source>
        <dbReference type="EMBL" id="APO80679.1"/>
    </source>
</evidence>
<comment type="subcellular location">
    <subcellularLocation>
        <location evidence="1">Cell membrane</location>
        <topology evidence="1">Multi-pass membrane protein</topology>
    </subcellularLocation>
</comment>
<sequence>MHYKNIVWNLIGLGLPLIIAALTVPGLISIVGTERFGLLALAWGLIGYAGALDLGIGRALTQRIATLRSGTSAAVIPDVVTTAVTLTTAIGIAGFVAIILGASVGLQQFIPRQNVPASEITYALLLLALAIPMQAVSATYRGVNEAYLNFRGISLLRVGLGVANFGGPYLIAQFTHELHWLVSTLVASRALALIIYRISARGCLEGRQTGNYAKAQAVQLLRFGGWVTVSSVISPFLVQADRFFVGFLLSAAAVTSYVIPYEITVQAMILVGAVTTVAFPAIAALMQEGLARTWSLFRIWTLRVAAMMAVVMSAMAVLMPTILNLWVGKYVAAESVSVGRILCAGVFLNSIGAMFYAFLHAQERAKLTAIFHVIELPLFVGMLYWLVQGYGVIGAAVAWLFRVSIDTLLLGGAVYRLRRVEGITHAVK</sequence>
<accession>A0A1L5PKC1</accession>
<feature type="transmembrane region" description="Helical" evidence="6">
    <location>
        <begin position="243"/>
        <end position="259"/>
    </location>
</feature>
<dbReference type="RefSeq" id="WP_075044064.1">
    <property type="nucleotide sequence ID" value="NZ_CP018743.1"/>
</dbReference>
<dbReference type="PANTHER" id="PTHR30250:SF26">
    <property type="entry name" value="PSMA PROTEIN"/>
    <property type="match status" value="1"/>
</dbReference>
<proteinExistence type="predicted"/>
<feature type="transmembrane region" description="Helical" evidence="6">
    <location>
        <begin position="75"/>
        <end position="100"/>
    </location>
</feature>
<dbReference type="PANTHER" id="PTHR30250">
    <property type="entry name" value="PST FAMILY PREDICTED COLANIC ACID TRANSPORTER"/>
    <property type="match status" value="1"/>
</dbReference>
<feature type="transmembrane region" description="Helical" evidence="6">
    <location>
        <begin position="265"/>
        <end position="285"/>
    </location>
</feature>
<dbReference type="Pfam" id="PF01943">
    <property type="entry name" value="Polysacc_synt"/>
    <property type="match status" value="1"/>
</dbReference>
<dbReference type="InterPro" id="IPR050833">
    <property type="entry name" value="Poly_Biosynth_Transport"/>
</dbReference>
<name>A0A1L5PKC1_PSEPU</name>
<evidence type="ECO:0000256" key="4">
    <source>
        <dbReference type="ARBA" id="ARBA00022989"/>
    </source>
</evidence>
<feature type="transmembrane region" description="Helical" evidence="6">
    <location>
        <begin position="338"/>
        <end position="357"/>
    </location>
</feature>
<organism evidence="7 8">
    <name type="scientific">Pseudomonas putida</name>
    <name type="common">Arthrobacter siderocapsulatus</name>
    <dbReference type="NCBI Taxonomy" id="303"/>
    <lineage>
        <taxon>Bacteria</taxon>
        <taxon>Pseudomonadati</taxon>
        <taxon>Pseudomonadota</taxon>
        <taxon>Gammaproteobacteria</taxon>
        <taxon>Pseudomonadales</taxon>
        <taxon>Pseudomonadaceae</taxon>
        <taxon>Pseudomonas</taxon>
    </lineage>
</organism>
<feature type="transmembrane region" description="Helical" evidence="6">
    <location>
        <begin position="7"/>
        <end position="30"/>
    </location>
</feature>
<dbReference type="AlphaFoldDB" id="A0A1L5PKC1"/>
<evidence type="ECO:0000256" key="2">
    <source>
        <dbReference type="ARBA" id="ARBA00022475"/>
    </source>
</evidence>
<dbReference type="GO" id="GO:0005886">
    <property type="term" value="C:plasma membrane"/>
    <property type="evidence" value="ECO:0007669"/>
    <property type="project" value="UniProtKB-SubCell"/>
</dbReference>
<dbReference type="EMBL" id="CP018743">
    <property type="protein sequence ID" value="APO80679.1"/>
    <property type="molecule type" value="Genomic_DNA"/>
</dbReference>
<feature type="transmembrane region" description="Helical" evidence="6">
    <location>
        <begin position="178"/>
        <end position="198"/>
    </location>
</feature>
<feature type="transmembrane region" description="Helical" evidence="6">
    <location>
        <begin position="152"/>
        <end position="172"/>
    </location>
</feature>
<evidence type="ECO:0000256" key="3">
    <source>
        <dbReference type="ARBA" id="ARBA00022692"/>
    </source>
</evidence>
<keyword evidence="5 6" id="KW-0472">Membrane</keyword>
<feature type="transmembrane region" description="Helical" evidence="6">
    <location>
        <begin position="36"/>
        <end position="54"/>
    </location>
</feature>
<dbReference type="InterPro" id="IPR002797">
    <property type="entry name" value="Polysacc_synth"/>
</dbReference>
<evidence type="ECO:0000256" key="5">
    <source>
        <dbReference type="ARBA" id="ARBA00023136"/>
    </source>
</evidence>
<keyword evidence="3 6" id="KW-0812">Transmembrane</keyword>
<keyword evidence="2" id="KW-1003">Cell membrane</keyword>
<evidence type="ECO:0000313" key="8">
    <source>
        <dbReference type="Proteomes" id="UP000185146"/>
    </source>
</evidence>
<evidence type="ECO:0000256" key="1">
    <source>
        <dbReference type="ARBA" id="ARBA00004651"/>
    </source>
</evidence>
<protein>
    <submittedName>
        <fullName evidence="7">Polysaccharide biosynthesis protein</fullName>
    </submittedName>
</protein>